<reference evidence="3 4" key="1">
    <citation type="submission" date="2017-10" db="EMBL/GenBank/DDBJ databases">
        <title>Bacillus sp. nov., a halophilic bacterium isolated from a Yangshapao Lake.</title>
        <authorList>
            <person name="Wang H."/>
        </authorList>
    </citation>
    <scope>NUCLEOTIDE SEQUENCE [LARGE SCALE GENOMIC DNA]</scope>
    <source>
        <strain evidence="3 4">YSP-3</strain>
    </source>
</reference>
<dbReference type="EMBL" id="PDOF01000001">
    <property type="protein sequence ID" value="PYZ98219.1"/>
    <property type="molecule type" value="Genomic_DNA"/>
</dbReference>
<dbReference type="GO" id="GO:0016787">
    <property type="term" value="F:hydrolase activity"/>
    <property type="evidence" value="ECO:0007669"/>
    <property type="project" value="UniProtKB-KW"/>
</dbReference>
<evidence type="ECO:0000259" key="1">
    <source>
        <dbReference type="Pfam" id="PF00557"/>
    </source>
</evidence>
<protein>
    <submittedName>
        <fullName evidence="3">Ectoine hydrolase DoeA</fullName>
    </submittedName>
</protein>
<dbReference type="InterPro" id="IPR050659">
    <property type="entry name" value="Peptidase_M24B"/>
</dbReference>
<dbReference type="InterPro" id="IPR000587">
    <property type="entry name" value="Creatinase_N"/>
</dbReference>
<name>A0A2W0HMW3_9BACI</name>
<dbReference type="AlphaFoldDB" id="A0A2W0HMW3"/>
<evidence type="ECO:0000259" key="2">
    <source>
        <dbReference type="Pfam" id="PF01321"/>
    </source>
</evidence>
<evidence type="ECO:0000313" key="3">
    <source>
        <dbReference type="EMBL" id="PYZ98219.1"/>
    </source>
</evidence>
<accession>A0A2W0HMW3</accession>
<comment type="caution">
    <text evidence="3">The sequence shown here is derived from an EMBL/GenBank/DDBJ whole genome shotgun (WGS) entry which is preliminary data.</text>
</comment>
<proteinExistence type="predicted"/>
<keyword evidence="4" id="KW-1185">Reference proteome</keyword>
<dbReference type="InterPro" id="IPR000994">
    <property type="entry name" value="Pept_M24"/>
</dbReference>
<evidence type="ECO:0000313" key="4">
    <source>
        <dbReference type="Proteomes" id="UP000248066"/>
    </source>
</evidence>
<dbReference type="Proteomes" id="UP000248066">
    <property type="component" value="Unassembled WGS sequence"/>
</dbReference>
<feature type="domain" description="Creatinase N-terminal" evidence="2">
    <location>
        <begin position="12"/>
        <end position="157"/>
    </location>
</feature>
<dbReference type="Pfam" id="PF01321">
    <property type="entry name" value="Creatinase_N"/>
    <property type="match status" value="1"/>
</dbReference>
<keyword evidence="3" id="KW-0378">Hydrolase</keyword>
<dbReference type="InterPro" id="IPR029149">
    <property type="entry name" value="Creatin/AminoP/Spt16_N"/>
</dbReference>
<gene>
    <name evidence="3" type="ORF">CR205_06385</name>
</gene>
<organism evidence="3 4">
    <name type="scientific">Alteribacter lacisalsi</name>
    <dbReference type="NCBI Taxonomy" id="2045244"/>
    <lineage>
        <taxon>Bacteria</taxon>
        <taxon>Bacillati</taxon>
        <taxon>Bacillota</taxon>
        <taxon>Bacilli</taxon>
        <taxon>Bacillales</taxon>
        <taxon>Bacillaceae</taxon>
        <taxon>Alteribacter</taxon>
    </lineage>
</organism>
<dbReference type="RefSeq" id="WP_110518070.1">
    <property type="nucleotide sequence ID" value="NZ_PDOF01000001.1"/>
</dbReference>
<dbReference type="Gene3D" id="3.90.230.10">
    <property type="entry name" value="Creatinase/methionine aminopeptidase superfamily"/>
    <property type="match status" value="1"/>
</dbReference>
<dbReference type="Gene3D" id="3.40.350.10">
    <property type="entry name" value="Creatinase/prolidase N-terminal domain"/>
    <property type="match status" value="1"/>
</dbReference>
<dbReference type="PANTHER" id="PTHR46112:SF2">
    <property type="entry name" value="XAA-PRO AMINOPEPTIDASE P-RELATED"/>
    <property type="match status" value="1"/>
</dbReference>
<dbReference type="OrthoDB" id="9761809at2"/>
<dbReference type="SUPFAM" id="SSF55920">
    <property type="entry name" value="Creatinase/aminopeptidase"/>
    <property type="match status" value="1"/>
</dbReference>
<dbReference type="CDD" id="cd01066">
    <property type="entry name" value="APP_MetAP"/>
    <property type="match status" value="1"/>
</dbReference>
<dbReference type="SUPFAM" id="SSF53092">
    <property type="entry name" value="Creatinase/prolidase N-terminal domain"/>
    <property type="match status" value="1"/>
</dbReference>
<dbReference type="Pfam" id="PF00557">
    <property type="entry name" value="Peptidase_M24"/>
    <property type="match status" value="1"/>
</dbReference>
<sequence length="401" mass="45112">MLPFEVAEYQERLERVRKNMEKQGVEVLLITDPANMNYLSGYDAWSFYVHQMLVVDLSSEQPIWIGRFMDSGAARVTTWMHDDYIIGYPDTYVHSDVLHPMMYAADILKLKGLGNKRIGVEMDHYYFTAKAYFHLQKELPDADLTDADLLVNNVRLIKSDQEIEYMKKAARLAETAMTNGVNSIRAGKRECDAAAMIYYHMIAGTKDISGDYPAIVPLLPTGKNTSNPHLTWTDRTFQEGETVIVELAGCCKRYHVPLARTVTIGAPSKLMAGLASVAVEGLNKVLDGIKPGMTCGEAEALWRKALKKHGIVKESRLGYSVGLNYPPDWGEHTASIRNGDRTVLKPNMTFHLIPGLWFDDYGMEISETIRITENGCETFTSFPRELLINMPSAFEEHGEIS</sequence>
<dbReference type="PANTHER" id="PTHR46112">
    <property type="entry name" value="AMINOPEPTIDASE"/>
    <property type="match status" value="1"/>
</dbReference>
<feature type="domain" description="Peptidase M24" evidence="1">
    <location>
        <begin position="164"/>
        <end position="373"/>
    </location>
</feature>
<dbReference type="InterPro" id="IPR036005">
    <property type="entry name" value="Creatinase/aminopeptidase-like"/>
</dbReference>